<dbReference type="EMBL" id="CP028775">
    <property type="protein sequence ID" value="AWU76297.1"/>
    <property type="molecule type" value="Genomic_DNA"/>
</dbReference>
<name>A0A2U9R4M1_PICKU</name>
<protein>
    <recommendedName>
        <fullName evidence="3">Thioredoxin domain-containing protein</fullName>
    </recommendedName>
</protein>
<reference evidence="1 2" key="1">
    <citation type="submission" date="2018-06" db="EMBL/GenBank/DDBJ databases">
        <title>Population genomics shows no distinction between pathogenic Candida krusei and environmental Pichia kudriavzevii: One species, four names.</title>
        <authorList>
            <person name="Douglass A.P."/>
            <person name="Offei B."/>
            <person name="Braun-Galleani S."/>
            <person name="Coughlan A.Y."/>
            <person name="Martos A."/>
            <person name="Ortiz-Merino R.A."/>
            <person name="Byrne K.P."/>
            <person name="Wolfe K.H."/>
        </authorList>
    </citation>
    <scope>NUCLEOTIDE SEQUENCE [LARGE SCALE GENOMIC DNA]</scope>
    <source>
        <strain evidence="1 2">CBS573</strain>
    </source>
</reference>
<dbReference type="VEuPathDB" id="FungiDB:C5L36_0C02410"/>
<organism evidence="1 2">
    <name type="scientific">Pichia kudriavzevii</name>
    <name type="common">Yeast</name>
    <name type="synonym">Issatchenkia orientalis</name>
    <dbReference type="NCBI Taxonomy" id="4909"/>
    <lineage>
        <taxon>Eukaryota</taxon>
        <taxon>Fungi</taxon>
        <taxon>Dikarya</taxon>
        <taxon>Ascomycota</taxon>
        <taxon>Saccharomycotina</taxon>
        <taxon>Pichiomycetes</taxon>
        <taxon>Pichiales</taxon>
        <taxon>Pichiaceae</taxon>
        <taxon>Pichia</taxon>
    </lineage>
</organism>
<evidence type="ECO:0008006" key="3">
    <source>
        <dbReference type="Google" id="ProtNLM"/>
    </source>
</evidence>
<dbReference type="RefSeq" id="XP_029321774.1">
    <property type="nucleotide sequence ID" value="XM_029465914.1"/>
</dbReference>
<dbReference type="AlphaFoldDB" id="A0A2U9R4M1"/>
<evidence type="ECO:0000313" key="2">
    <source>
        <dbReference type="Proteomes" id="UP000249293"/>
    </source>
</evidence>
<dbReference type="Proteomes" id="UP000249293">
    <property type="component" value="Chromosome 3"/>
</dbReference>
<dbReference type="KEGG" id="pkz:C5L36_0C02410"/>
<gene>
    <name evidence="1" type="ORF">C5L36_0C02410</name>
</gene>
<proteinExistence type="predicted"/>
<accession>A0A2U9R4M1</accession>
<dbReference type="GeneID" id="40384092"/>
<dbReference type="OrthoDB" id="19690at2759"/>
<keyword evidence="2" id="KW-1185">Reference proteome</keyword>
<evidence type="ECO:0000313" key="1">
    <source>
        <dbReference type="EMBL" id="AWU76297.1"/>
    </source>
</evidence>
<sequence>MVGIGNPLKQLKKRLAMEFGADFGRHENHLYRFVTHLVPYKSKLTNYWALLLSLRKAHCKQNKPMTTEQPPTQRNKLLGLGIFAAATVGLYLYTKARPGKANLPYVYPTEQALATGRVFQTVYTPQEFELLLSSPAALNGTMFVSFVRLGGGPSNSMATNLWDIVSRVETPNTSTVAVELMGGRMEEIANRYVVNKVPSVVALKKTLPYDTYVDPAVRNSNTEVNEIDREKLQEWVENVLTRR</sequence>